<dbReference type="InterPro" id="IPR027417">
    <property type="entry name" value="P-loop_NTPase"/>
</dbReference>
<evidence type="ECO:0000256" key="3">
    <source>
        <dbReference type="ARBA" id="ARBA00022806"/>
    </source>
</evidence>
<feature type="domain" description="DNA2/NAM7 helicase helicase" evidence="6">
    <location>
        <begin position="255"/>
        <end position="463"/>
    </location>
</feature>
<evidence type="ECO:0000256" key="5">
    <source>
        <dbReference type="SAM" id="MobiDB-lite"/>
    </source>
</evidence>
<feature type="domain" description="DNA2/NAM7 helicase helicase" evidence="6">
    <location>
        <begin position="594"/>
        <end position="675"/>
    </location>
</feature>
<feature type="compositionally biased region" description="Basic and acidic residues" evidence="5">
    <location>
        <begin position="452"/>
        <end position="473"/>
    </location>
</feature>
<evidence type="ECO:0000256" key="2">
    <source>
        <dbReference type="ARBA" id="ARBA00022801"/>
    </source>
</evidence>
<dbReference type="KEGG" id="mnt:21384972"/>
<evidence type="ECO:0000256" key="1">
    <source>
        <dbReference type="ARBA" id="ARBA00022741"/>
    </source>
</evidence>
<dbReference type="AlphaFoldDB" id="W9SL99"/>
<dbReference type="InterPro" id="IPR041679">
    <property type="entry name" value="DNA2/NAM7-like_C"/>
</dbReference>
<dbReference type="InterPro" id="IPR045529">
    <property type="entry name" value="DUF6469"/>
</dbReference>
<dbReference type="InterPro" id="IPR047187">
    <property type="entry name" value="SF1_C_Upf1"/>
</dbReference>
<accession>W9SL99</accession>
<dbReference type="GO" id="GO:0005524">
    <property type="term" value="F:ATP binding"/>
    <property type="evidence" value="ECO:0007669"/>
    <property type="project" value="UniProtKB-KW"/>
</dbReference>
<dbReference type="FunFam" id="3.40.50.300:FF:000326">
    <property type="entry name" value="P-loop containing nucleoside triphosphate hydrolase"/>
    <property type="match status" value="1"/>
</dbReference>
<dbReference type="Pfam" id="PF13087">
    <property type="entry name" value="AAA_12"/>
    <property type="match status" value="1"/>
</dbReference>
<dbReference type="PANTHER" id="PTHR10887:SF522">
    <property type="entry name" value="P-LOOP CONTAINING NUCLEOSIDE TRIPHOSPHATE HYDROLASES SUPERFAMILY PROTEIN"/>
    <property type="match status" value="1"/>
</dbReference>
<keyword evidence="3" id="KW-0347">Helicase</keyword>
<dbReference type="GO" id="GO:0004386">
    <property type="term" value="F:helicase activity"/>
    <property type="evidence" value="ECO:0007669"/>
    <property type="project" value="UniProtKB-KW"/>
</dbReference>
<keyword evidence="2" id="KW-0378">Hydrolase</keyword>
<evidence type="ECO:0000313" key="10">
    <source>
        <dbReference type="Proteomes" id="UP000030645"/>
    </source>
</evidence>
<reference evidence="10" key="1">
    <citation type="submission" date="2013-01" db="EMBL/GenBank/DDBJ databases">
        <title>Draft Genome Sequence of a Mulberry Tree, Morus notabilis C.K. Schneid.</title>
        <authorList>
            <person name="He N."/>
            <person name="Zhao S."/>
        </authorList>
    </citation>
    <scope>NUCLEOTIDE SEQUENCE</scope>
</reference>
<feature type="region of interest" description="Disordered" evidence="5">
    <location>
        <begin position="441"/>
        <end position="473"/>
    </location>
</feature>
<evidence type="ECO:0000259" key="6">
    <source>
        <dbReference type="Pfam" id="PF13086"/>
    </source>
</evidence>
<gene>
    <name evidence="9" type="ORF">L484_001369</name>
</gene>
<sequence>MNTRNGIRKEKGRVERPSLIDLVFSWSIKDVFNNDLYKSQVKQIPETFSSEAEYMDSFTTPLIEETRADLCSSMETLSDSLCCEIESIKQCKRFKLPKDLFYAIKLTKRKAKMKNDDDDECGKGDIIAITNVRPKRISDLDRPGRPYVIALVQGFNEVDLTLSTLSSKPILVEDIVEKKEKSERLFAVKLINLTTNIRIWNALTADPKVGNMNIIQNVLHPPFADVDNCTLCHSEEKCGASPFSSIKARVCSSDLNESQQAAVLSCIGARECHHQNTVKLIWGPPGTGKTKTVCFLLHSLLKMNSRTLTCAPTNIALLEVAKRLVKGVSESSAYRGYGLGDIVLFGNKKRMKIKDHEEIYDAFLDHRVKVLNKCFAPKTGWKCNLLAMISLLKDPKKQYRLYLMETKANNNLKVRDTSPITSKDKRGKKTWKQVISKTLKENHKNKKKGKSWQKEKQSKHGEEDGDDVSGKKEKNEDVKETIIPLTFEEFVRKKFNCFVECLYFCIENLYIHLPSSLISLEVVGKMFGAYHSLKYFQNLLCNVSKEVLLNAHKQDSICKGSSFMKFNAERIKTLHLLKSLPSEFPAPNSTEDYSKDIRGMTIEFCLTNACLVFCTVSSSAKLHKVGAANPFELLVIDEAAQLKECESAIPLRLSAIRHAILIGDERQLPAMVQSKVSEKADFGRSLFERLALLGHEKHLLNVQHRMHPSISVFPNREFYDNQILDGQNVRFENHGRHFLSGEMYGSYSFINVPHGKEEFNNKHSRKNVVEVSVISDIVARLYKEFLRTRKKVRIGVISPYKAQVHAITERVGTKYSSDARSDFSVSVRSVDGFQGGEEDLIIISTVRCNVSGSVGFLSNRQRTNVALTRARYCLWIVGNGATLGSSMSVWEKLINDAKERSCFHNAEEDQNLAHAVVAALLELNQINVLVNADSLLFKRAKWKVLLIFLNSFYGDT</sequence>
<organism evidence="9 10">
    <name type="scientific">Morus notabilis</name>
    <dbReference type="NCBI Taxonomy" id="981085"/>
    <lineage>
        <taxon>Eukaryota</taxon>
        <taxon>Viridiplantae</taxon>
        <taxon>Streptophyta</taxon>
        <taxon>Embryophyta</taxon>
        <taxon>Tracheophyta</taxon>
        <taxon>Spermatophyta</taxon>
        <taxon>Magnoliopsida</taxon>
        <taxon>eudicotyledons</taxon>
        <taxon>Gunneridae</taxon>
        <taxon>Pentapetalae</taxon>
        <taxon>rosids</taxon>
        <taxon>fabids</taxon>
        <taxon>Rosales</taxon>
        <taxon>Moraceae</taxon>
        <taxon>Moreae</taxon>
        <taxon>Morus</taxon>
    </lineage>
</organism>
<dbReference type="EMBL" id="KE619610">
    <property type="protein sequence ID" value="EXC36069.1"/>
    <property type="molecule type" value="Genomic_DNA"/>
</dbReference>
<dbReference type="SUPFAM" id="SSF52540">
    <property type="entry name" value="P-loop containing nucleoside triphosphate hydrolases"/>
    <property type="match status" value="1"/>
</dbReference>
<keyword evidence="1" id="KW-0547">Nucleotide-binding</keyword>
<evidence type="ECO:0000259" key="7">
    <source>
        <dbReference type="Pfam" id="PF13087"/>
    </source>
</evidence>
<dbReference type="CDD" id="cd18808">
    <property type="entry name" value="SF1_C_Upf1"/>
    <property type="match status" value="1"/>
</dbReference>
<keyword evidence="4" id="KW-0067">ATP-binding</keyword>
<dbReference type="Pfam" id="PF20073">
    <property type="entry name" value="DUF6469"/>
    <property type="match status" value="1"/>
</dbReference>
<dbReference type="GO" id="GO:0016787">
    <property type="term" value="F:hydrolase activity"/>
    <property type="evidence" value="ECO:0007669"/>
    <property type="project" value="UniProtKB-KW"/>
</dbReference>
<name>W9SL99_9ROSA</name>
<dbReference type="InterPro" id="IPR045055">
    <property type="entry name" value="DNA2/NAM7-like"/>
</dbReference>
<evidence type="ECO:0000313" key="9">
    <source>
        <dbReference type="EMBL" id="EXC36069.1"/>
    </source>
</evidence>
<evidence type="ECO:0008006" key="11">
    <source>
        <dbReference type="Google" id="ProtNLM"/>
    </source>
</evidence>
<dbReference type="Gene3D" id="3.40.50.300">
    <property type="entry name" value="P-loop containing nucleotide triphosphate hydrolases"/>
    <property type="match status" value="2"/>
</dbReference>
<protein>
    <recommendedName>
        <fullName evidence="11">Helicase MAGATAMA 3</fullName>
    </recommendedName>
</protein>
<dbReference type="GO" id="GO:0005694">
    <property type="term" value="C:chromosome"/>
    <property type="evidence" value="ECO:0007669"/>
    <property type="project" value="UniProtKB-ARBA"/>
</dbReference>
<feature type="domain" description="DNA2/NAM7 helicase-like C-terminal" evidence="7">
    <location>
        <begin position="683"/>
        <end position="879"/>
    </location>
</feature>
<evidence type="ECO:0000259" key="8">
    <source>
        <dbReference type="Pfam" id="PF20073"/>
    </source>
</evidence>
<proteinExistence type="predicted"/>
<evidence type="ECO:0000256" key="4">
    <source>
        <dbReference type="ARBA" id="ARBA00022840"/>
    </source>
</evidence>
<dbReference type="Pfam" id="PF13086">
    <property type="entry name" value="AAA_11"/>
    <property type="match status" value="2"/>
</dbReference>
<dbReference type="eggNOG" id="KOG1801">
    <property type="taxonomic scope" value="Eukaryota"/>
</dbReference>
<dbReference type="InterPro" id="IPR041677">
    <property type="entry name" value="DNA2/NAM7_AAA_11"/>
</dbReference>
<dbReference type="STRING" id="981085.W9SL99"/>
<dbReference type="Proteomes" id="UP000030645">
    <property type="component" value="Unassembled WGS sequence"/>
</dbReference>
<keyword evidence="10" id="KW-1185">Reference proteome</keyword>
<dbReference type="OrthoDB" id="6513042at2759"/>
<feature type="domain" description="DUF6469" evidence="8">
    <location>
        <begin position="96"/>
        <end position="204"/>
    </location>
</feature>
<dbReference type="PANTHER" id="PTHR10887">
    <property type="entry name" value="DNA2/NAM7 HELICASE FAMILY"/>
    <property type="match status" value="1"/>
</dbReference>